<sequence>MDKKFLFDSVIRECEAIAYISKNIKEEYLAYRPAESMWSTQELMETLSFIGIYTAEALYHNDFKDKTHDRYYRMVEKHKDQTISEYLTALDDQKGQLIKFFETIKPEDLKKRVAYHPLIDKLPLGIALQEITIKFLTGYKMQLFVYLKTLGEELIGANLWSAKDSPFYSYE</sequence>
<accession>A0AAE4BQW8</accession>
<evidence type="ECO:0000313" key="1">
    <source>
        <dbReference type="EMBL" id="MDR6238031.1"/>
    </source>
</evidence>
<dbReference type="AlphaFoldDB" id="A0AAE4BQW8"/>
<proteinExistence type="predicted"/>
<evidence type="ECO:0008006" key="3">
    <source>
        <dbReference type="Google" id="ProtNLM"/>
    </source>
</evidence>
<dbReference type="SUPFAM" id="SSF109854">
    <property type="entry name" value="DinB/YfiT-like putative metalloenzymes"/>
    <property type="match status" value="1"/>
</dbReference>
<comment type="caution">
    <text evidence="1">The sequence shown here is derived from an EMBL/GenBank/DDBJ whole genome shotgun (WGS) entry which is preliminary data.</text>
</comment>
<keyword evidence="2" id="KW-1185">Reference proteome</keyword>
<dbReference type="InterPro" id="IPR034660">
    <property type="entry name" value="DinB/YfiT-like"/>
</dbReference>
<protein>
    <recommendedName>
        <fullName evidence="3">DinB family protein</fullName>
    </recommendedName>
</protein>
<dbReference type="RefSeq" id="WP_309937502.1">
    <property type="nucleotide sequence ID" value="NZ_AP025305.1"/>
</dbReference>
<name>A0AAE4BQW8_9BACT</name>
<organism evidence="1 2">
    <name type="scientific">Aureibacter tunicatorum</name>
    <dbReference type="NCBI Taxonomy" id="866807"/>
    <lineage>
        <taxon>Bacteria</taxon>
        <taxon>Pseudomonadati</taxon>
        <taxon>Bacteroidota</taxon>
        <taxon>Cytophagia</taxon>
        <taxon>Cytophagales</taxon>
        <taxon>Persicobacteraceae</taxon>
        <taxon>Aureibacter</taxon>
    </lineage>
</organism>
<reference evidence="1" key="1">
    <citation type="submission" date="2023-07" db="EMBL/GenBank/DDBJ databases">
        <title>Genomic Encyclopedia of Type Strains, Phase IV (KMG-IV): sequencing the most valuable type-strain genomes for metagenomic binning, comparative biology and taxonomic classification.</title>
        <authorList>
            <person name="Goeker M."/>
        </authorList>
    </citation>
    <scope>NUCLEOTIDE SEQUENCE</scope>
    <source>
        <strain evidence="1">DSM 26174</strain>
    </source>
</reference>
<dbReference type="Proteomes" id="UP001185092">
    <property type="component" value="Unassembled WGS sequence"/>
</dbReference>
<dbReference type="EMBL" id="JAVDQD010000001">
    <property type="protein sequence ID" value="MDR6238031.1"/>
    <property type="molecule type" value="Genomic_DNA"/>
</dbReference>
<gene>
    <name evidence="1" type="ORF">HNQ88_001007</name>
</gene>
<evidence type="ECO:0000313" key="2">
    <source>
        <dbReference type="Proteomes" id="UP001185092"/>
    </source>
</evidence>
<dbReference type="Gene3D" id="1.20.120.450">
    <property type="entry name" value="dinb family like domain"/>
    <property type="match status" value="1"/>
</dbReference>